<accession>A0A7Z0SEE8</accession>
<evidence type="ECO:0008006" key="3">
    <source>
        <dbReference type="Google" id="ProtNLM"/>
    </source>
</evidence>
<sequence length="190" mass="21025">MNIGLVFPEDWKTTNQSQYVAAVSKQENALILLQLQGEGNDPVKAAHEFLNEANLGNQTVTKLLIGGLPASQTSVKSRKQESTVTWIAYDNQIFRLTSMIKNSGAKYRDAINQSISSFHQLTAKQKTKIQQQRLRIISARAGESLLALLKRSGSDWDEESCAIANNLESGAVLKKGHLIKVVISEPFEKE</sequence>
<evidence type="ECO:0000313" key="1">
    <source>
        <dbReference type="EMBL" id="NYT47664.1"/>
    </source>
</evidence>
<evidence type="ECO:0000313" key="2">
    <source>
        <dbReference type="Proteomes" id="UP000537890"/>
    </source>
</evidence>
<dbReference type="EMBL" id="JACCHS010000204">
    <property type="protein sequence ID" value="NYT47664.1"/>
    <property type="molecule type" value="Genomic_DNA"/>
</dbReference>
<dbReference type="Proteomes" id="UP000537890">
    <property type="component" value="Unassembled WGS sequence"/>
</dbReference>
<organism evidence="1 2">
    <name type="scientific">Candidatus Methanofishera endochildressiae</name>
    <dbReference type="NCBI Taxonomy" id="2738884"/>
    <lineage>
        <taxon>Bacteria</taxon>
        <taxon>Pseudomonadati</taxon>
        <taxon>Pseudomonadota</taxon>
        <taxon>Gammaproteobacteria</taxon>
        <taxon>Candidatus Methanofishera</taxon>
    </lineage>
</organism>
<protein>
    <recommendedName>
        <fullName evidence="3">LysM domain-containing protein</fullName>
    </recommendedName>
</protein>
<name>A0A7Z0SEE8_9GAMM</name>
<gene>
    <name evidence="1" type="ORF">H0A75_09085</name>
</gene>
<reference evidence="1 2" key="1">
    <citation type="submission" date="2020-05" db="EMBL/GenBank/DDBJ databases">
        <title>Horizontal transmission and recombination maintain forever young bacterial symbiont genomes.</title>
        <authorList>
            <person name="Russell S.L."/>
            <person name="Pepper-Tunick E."/>
            <person name="Svedberg J."/>
            <person name="Byrne A."/>
            <person name="Ruelas Castillo J."/>
            <person name="Vollmers C."/>
            <person name="Beinart R.A."/>
            <person name="Corbett-Detig R."/>
        </authorList>
    </citation>
    <scope>NUCLEOTIDE SEQUENCE [LARGE SCALE GENOMIC DNA]</scope>
    <source>
        <strain evidence="1">4727-3</strain>
    </source>
</reference>
<dbReference type="AlphaFoldDB" id="A0A7Z0SEE8"/>
<comment type="caution">
    <text evidence="1">The sequence shown here is derived from an EMBL/GenBank/DDBJ whole genome shotgun (WGS) entry which is preliminary data.</text>
</comment>
<proteinExistence type="predicted"/>